<name>A0A518GBY2_9BACT</name>
<protein>
    <submittedName>
        <fullName evidence="9">Cation efflux system protein CusB</fullName>
    </submittedName>
</protein>
<evidence type="ECO:0000259" key="7">
    <source>
        <dbReference type="Pfam" id="PF25954"/>
    </source>
</evidence>
<feature type="domain" description="CzcB-like barrel-sandwich hybrid" evidence="8">
    <location>
        <begin position="158"/>
        <end position="287"/>
    </location>
</feature>
<dbReference type="EMBL" id="CP036298">
    <property type="protein sequence ID" value="QDV26020.1"/>
    <property type="molecule type" value="Genomic_DNA"/>
</dbReference>
<dbReference type="GO" id="GO:0046872">
    <property type="term" value="F:metal ion binding"/>
    <property type="evidence" value="ECO:0007669"/>
    <property type="project" value="InterPro"/>
</dbReference>
<feature type="domain" description="Heavy metal binding" evidence="6">
    <location>
        <begin position="84"/>
        <end position="109"/>
    </location>
</feature>
<feature type="domain" description="CusB-like beta-barrel" evidence="7">
    <location>
        <begin position="290"/>
        <end position="365"/>
    </location>
</feature>
<accession>A0A518GBY2</accession>
<dbReference type="InterPro" id="IPR058647">
    <property type="entry name" value="BSH_CzcB-like"/>
</dbReference>
<feature type="region of interest" description="Disordered" evidence="3">
    <location>
        <begin position="797"/>
        <end position="816"/>
    </location>
</feature>
<dbReference type="Pfam" id="PF25973">
    <property type="entry name" value="BSH_CzcB"/>
    <property type="match status" value="1"/>
</dbReference>
<evidence type="ECO:0000256" key="2">
    <source>
        <dbReference type="ARBA" id="ARBA00022448"/>
    </source>
</evidence>
<reference evidence="9 10" key="1">
    <citation type="submission" date="2019-02" db="EMBL/GenBank/DDBJ databases">
        <title>Deep-cultivation of Planctomycetes and their phenomic and genomic characterization uncovers novel biology.</title>
        <authorList>
            <person name="Wiegand S."/>
            <person name="Jogler M."/>
            <person name="Boedeker C."/>
            <person name="Pinto D."/>
            <person name="Vollmers J."/>
            <person name="Rivas-Marin E."/>
            <person name="Kohn T."/>
            <person name="Peeters S.H."/>
            <person name="Heuer A."/>
            <person name="Rast P."/>
            <person name="Oberbeckmann S."/>
            <person name="Bunk B."/>
            <person name="Jeske O."/>
            <person name="Meyerdierks A."/>
            <person name="Storesund J.E."/>
            <person name="Kallscheuer N."/>
            <person name="Luecker S."/>
            <person name="Lage O.M."/>
            <person name="Pohl T."/>
            <person name="Merkel B.J."/>
            <person name="Hornburger P."/>
            <person name="Mueller R.-W."/>
            <person name="Bruemmer F."/>
            <person name="Labrenz M."/>
            <person name="Spormann A.M."/>
            <person name="Op den Camp H."/>
            <person name="Overmann J."/>
            <person name="Amann R."/>
            <person name="Jetten M.S.M."/>
            <person name="Mascher T."/>
            <person name="Medema M.H."/>
            <person name="Devos D.P."/>
            <person name="Kaster A.-K."/>
            <person name="Ovreas L."/>
            <person name="Rohde M."/>
            <person name="Galperin M.Y."/>
            <person name="Jogler C."/>
        </authorList>
    </citation>
    <scope>NUCLEOTIDE SEQUENCE [LARGE SCALE GENOMIC DNA]</scope>
    <source>
        <strain evidence="9 10">Q31a</strain>
    </source>
</reference>
<dbReference type="FunFam" id="2.40.30.170:FF:000010">
    <property type="entry name" value="Efflux RND transporter periplasmic adaptor subunit"/>
    <property type="match status" value="1"/>
</dbReference>
<dbReference type="GO" id="GO:0015679">
    <property type="term" value="P:plasma membrane copper ion transport"/>
    <property type="evidence" value="ECO:0007669"/>
    <property type="project" value="TreeGrafter"/>
</dbReference>
<feature type="region of interest" description="Disordered" evidence="3">
    <location>
        <begin position="499"/>
        <end position="526"/>
    </location>
</feature>
<comment type="similarity">
    <text evidence="1">Belongs to the membrane fusion protein (MFP) (TC 8.A.1) family.</text>
</comment>
<dbReference type="Pfam" id="PF11827">
    <property type="entry name" value="DUF3347"/>
    <property type="match status" value="1"/>
</dbReference>
<keyword evidence="4" id="KW-1133">Transmembrane helix</keyword>
<evidence type="ECO:0000256" key="4">
    <source>
        <dbReference type="SAM" id="Phobius"/>
    </source>
</evidence>
<dbReference type="AlphaFoldDB" id="A0A518GBY2"/>
<dbReference type="GO" id="GO:0030313">
    <property type="term" value="C:cell envelope"/>
    <property type="evidence" value="ECO:0007669"/>
    <property type="project" value="TreeGrafter"/>
</dbReference>
<feature type="compositionally biased region" description="Gly residues" evidence="3">
    <location>
        <begin position="505"/>
        <end position="514"/>
    </location>
</feature>
<keyword evidence="4" id="KW-0472">Membrane</keyword>
<dbReference type="Gene3D" id="2.40.30.170">
    <property type="match status" value="1"/>
</dbReference>
<dbReference type="KEGG" id="ahel:Q31a_43900"/>
<evidence type="ECO:0000259" key="6">
    <source>
        <dbReference type="Pfam" id="PF19335"/>
    </source>
</evidence>
<feature type="compositionally biased region" description="Basic and acidic residues" evidence="3">
    <location>
        <begin position="515"/>
        <end position="526"/>
    </location>
</feature>
<gene>
    <name evidence="9" type="primary">cusB_3</name>
    <name evidence="9" type="ORF">Q31a_43900</name>
</gene>
<dbReference type="PANTHER" id="PTHR30097">
    <property type="entry name" value="CATION EFFLUX SYSTEM PROTEIN CUSB"/>
    <property type="match status" value="1"/>
</dbReference>
<feature type="transmembrane region" description="Helical" evidence="4">
    <location>
        <begin position="37"/>
        <end position="56"/>
    </location>
</feature>
<feature type="region of interest" description="Disordered" evidence="3">
    <location>
        <begin position="1"/>
        <end position="23"/>
    </location>
</feature>
<evidence type="ECO:0000256" key="3">
    <source>
        <dbReference type="SAM" id="MobiDB-lite"/>
    </source>
</evidence>
<organism evidence="9 10">
    <name type="scientific">Aureliella helgolandensis</name>
    <dbReference type="NCBI Taxonomy" id="2527968"/>
    <lineage>
        <taxon>Bacteria</taxon>
        <taxon>Pseudomonadati</taxon>
        <taxon>Planctomycetota</taxon>
        <taxon>Planctomycetia</taxon>
        <taxon>Pirellulales</taxon>
        <taxon>Pirellulaceae</taxon>
        <taxon>Aureliella</taxon>
    </lineage>
</organism>
<dbReference type="GO" id="GO:0060003">
    <property type="term" value="P:copper ion export"/>
    <property type="evidence" value="ECO:0007669"/>
    <property type="project" value="TreeGrafter"/>
</dbReference>
<dbReference type="InterPro" id="IPR021782">
    <property type="entry name" value="DUF3347"/>
</dbReference>
<feature type="domain" description="DUF3347" evidence="5">
    <location>
        <begin position="665"/>
        <end position="752"/>
    </location>
</feature>
<evidence type="ECO:0000259" key="5">
    <source>
        <dbReference type="Pfam" id="PF11827"/>
    </source>
</evidence>
<dbReference type="Gene3D" id="2.40.420.20">
    <property type="match status" value="1"/>
</dbReference>
<dbReference type="InterPro" id="IPR051909">
    <property type="entry name" value="MFP_Cation_Efflux"/>
</dbReference>
<keyword evidence="2" id="KW-0813">Transport</keyword>
<dbReference type="SUPFAM" id="SSF111369">
    <property type="entry name" value="HlyD-like secretion proteins"/>
    <property type="match status" value="1"/>
</dbReference>
<keyword evidence="4" id="KW-0812">Transmembrane</keyword>
<dbReference type="PANTHER" id="PTHR30097:SF15">
    <property type="entry name" value="CATION EFFLUX SYSTEM PROTEIN CUSB"/>
    <property type="match status" value="1"/>
</dbReference>
<dbReference type="InterPro" id="IPR045800">
    <property type="entry name" value="HMBD"/>
</dbReference>
<evidence type="ECO:0000313" key="10">
    <source>
        <dbReference type="Proteomes" id="UP000318017"/>
    </source>
</evidence>
<feature type="domain" description="Heavy metal binding" evidence="6">
    <location>
        <begin position="382"/>
        <end position="407"/>
    </location>
</feature>
<dbReference type="Proteomes" id="UP000318017">
    <property type="component" value="Chromosome"/>
</dbReference>
<dbReference type="InterPro" id="IPR058792">
    <property type="entry name" value="Beta-barrel_RND_2"/>
</dbReference>
<evidence type="ECO:0000256" key="1">
    <source>
        <dbReference type="ARBA" id="ARBA00009477"/>
    </source>
</evidence>
<evidence type="ECO:0000313" key="9">
    <source>
        <dbReference type="EMBL" id="QDV26020.1"/>
    </source>
</evidence>
<evidence type="ECO:0000259" key="8">
    <source>
        <dbReference type="Pfam" id="PF25973"/>
    </source>
</evidence>
<proteinExistence type="inferred from homology"/>
<dbReference type="Pfam" id="PF25954">
    <property type="entry name" value="Beta-barrel_RND_2"/>
    <property type="match status" value="1"/>
</dbReference>
<sequence>MRPSDTSTDNGPSRANNPKSKSMNRINAFFQQHRGKLWIAQAVGLLLLGLLVGFSLRGDSPPSVANGEDGHAAHNAPEKAAEIWTCSMHPQIRRDGPGKCPICGMDLVAVKKSASGVRTISISPNVMKLMNVQTVPVTHRYVTANVRMVGKVDYDETRLAHITAWVSGRLDRLFVDFTGVEVNQGDHMVSIYSEELYTAQEELISATQSAAQRPSSRFIEPIDLAGSAREKLRLLGITEKQIQEIEQRGKPNDHITIYAPVGGIVIQKLRQEGDRVRTGDRIYTVADLTQLWVQMDAYESDLAWLRYGQDVEFSTEAYPGEVFHGRIAFIDPILNEATRTVKVRVNVANTDGRLKPEMFVRAIVRSQIAAGGRVLDASLAGKWISPMHPEIVKDEPGNCDICGMPLVRAETLGYVTAEPSDTAKPLVIPVSAALLTGTRAIVYVQIPNAEEPTYEGREIVLGPRAGDYYLVKSGLKEGELVVTNGNFKLDSALQISAKPSMMTPEGGGGGGGHNHGGESKPTADGEPMKMAENARMSLPPELEKQLHQVLGSVSSIGDAIEEAELDAIRNAYLQLGTAVSLLKTEQLSGDMRGQLDEFAMLLRNDAVEGKGINTLQNADRIFLVTKRHTERLQQMFGLSHGGHQPAEQSLDVPAEFRDQLGQLVRPYLTIADALAADDPNSASAAVPLLQQSVSSINAQSLSGKTMERWNVEMKSLSAILARLSKATDIDALRSAFALMSDELLTLQRTFGLPNSDQLFELHCPMAFDGRGASWIQIDDAVRNPYYGPSMLKCADKVEPLSEKQPPADEHSGHNRG</sequence>
<dbReference type="Pfam" id="PF19335">
    <property type="entry name" value="HMBD"/>
    <property type="match status" value="2"/>
</dbReference>
<keyword evidence="10" id="KW-1185">Reference proteome</keyword>